<dbReference type="InterPro" id="IPR050951">
    <property type="entry name" value="Retrovirus_Pol_polyprotein"/>
</dbReference>
<dbReference type="Gene3D" id="2.40.70.10">
    <property type="entry name" value="Acid Proteases"/>
    <property type="match status" value="1"/>
</dbReference>
<dbReference type="Pfam" id="PF00077">
    <property type="entry name" value="RVP"/>
    <property type="match status" value="1"/>
</dbReference>
<dbReference type="GO" id="GO:0004190">
    <property type="term" value="F:aspartic-type endopeptidase activity"/>
    <property type="evidence" value="ECO:0007669"/>
    <property type="project" value="InterPro"/>
</dbReference>
<evidence type="ECO:0000256" key="2">
    <source>
        <dbReference type="ARBA" id="ARBA00022695"/>
    </source>
</evidence>
<name>A0A0D6L623_9BILA</name>
<evidence type="ECO:0000313" key="9">
    <source>
        <dbReference type="Proteomes" id="UP000054495"/>
    </source>
</evidence>
<keyword evidence="5" id="KW-0378">Hydrolase</keyword>
<dbReference type="PANTHER" id="PTHR37984">
    <property type="entry name" value="PROTEIN CBG26694"/>
    <property type="match status" value="1"/>
</dbReference>
<dbReference type="PROSITE" id="PS50175">
    <property type="entry name" value="ASP_PROT_RETROV"/>
    <property type="match status" value="1"/>
</dbReference>
<dbReference type="InterPro" id="IPR021109">
    <property type="entry name" value="Peptidase_aspartic_dom_sf"/>
</dbReference>
<dbReference type="PROSITE" id="PS50878">
    <property type="entry name" value="RT_POL"/>
    <property type="match status" value="1"/>
</dbReference>
<evidence type="ECO:0000259" key="7">
    <source>
        <dbReference type="PROSITE" id="PS50878"/>
    </source>
</evidence>
<proteinExistence type="predicted"/>
<dbReference type="InterPro" id="IPR043128">
    <property type="entry name" value="Rev_trsase/Diguanyl_cyclase"/>
</dbReference>
<dbReference type="EMBL" id="KE125809">
    <property type="protein sequence ID" value="EPB67030.1"/>
    <property type="molecule type" value="Genomic_DNA"/>
</dbReference>
<dbReference type="InterPro" id="IPR018061">
    <property type="entry name" value="Retropepsins"/>
</dbReference>
<evidence type="ECO:0000259" key="6">
    <source>
        <dbReference type="PROSITE" id="PS50175"/>
    </source>
</evidence>
<organism evidence="8 9">
    <name type="scientific">Ancylostoma ceylanicum</name>
    <dbReference type="NCBI Taxonomy" id="53326"/>
    <lineage>
        <taxon>Eukaryota</taxon>
        <taxon>Metazoa</taxon>
        <taxon>Ecdysozoa</taxon>
        <taxon>Nematoda</taxon>
        <taxon>Chromadorea</taxon>
        <taxon>Rhabditida</taxon>
        <taxon>Rhabditina</taxon>
        <taxon>Rhabditomorpha</taxon>
        <taxon>Strongyloidea</taxon>
        <taxon>Ancylostomatidae</taxon>
        <taxon>Ancylostomatinae</taxon>
        <taxon>Ancylostoma</taxon>
    </lineage>
</organism>
<dbReference type="SUPFAM" id="SSF50630">
    <property type="entry name" value="Acid proteases"/>
    <property type="match status" value="1"/>
</dbReference>
<dbReference type="PANTHER" id="PTHR37984:SF5">
    <property type="entry name" value="PROTEIN NYNRIN-LIKE"/>
    <property type="match status" value="1"/>
</dbReference>
<keyword evidence="1" id="KW-0808">Transferase</keyword>
<dbReference type="GO" id="GO:0006508">
    <property type="term" value="P:proteolysis"/>
    <property type="evidence" value="ECO:0007669"/>
    <property type="project" value="InterPro"/>
</dbReference>
<evidence type="ECO:0000256" key="5">
    <source>
        <dbReference type="ARBA" id="ARBA00022801"/>
    </source>
</evidence>
<dbReference type="GO" id="GO:0003964">
    <property type="term" value="F:RNA-directed DNA polymerase activity"/>
    <property type="evidence" value="ECO:0007669"/>
    <property type="project" value="UniProtKB-KW"/>
</dbReference>
<keyword evidence="9" id="KW-1185">Reference proteome</keyword>
<dbReference type="Gene3D" id="3.30.70.270">
    <property type="match status" value="1"/>
</dbReference>
<accession>A0A0D6L623</accession>
<reference evidence="8 9" key="1">
    <citation type="submission" date="2013-05" db="EMBL/GenBank/DDBJ databases">
        <title>Draft genome of the parasitic nematode Anyclostoma ceylanicum.</title>
        <authorList>
            <person name="Mitreva M."/>
        </authorList>
    </citation>
    <scope>NUCLEOTIDE SEQUENCE [LARGE SCALE GENOMIC DNA]</scope>
</reference>
<keyword evidence="3" id="KW-0540">Nuclease</keyword>
<dbReference type="InterPro" id="IPR001995">
    <property type="entry name" value="Peptidase_A2_cat"/>
</dbReference>
<protein>
    <submittedName>
        <fullName evidence="8">Reverse transcriptase</fullName>
    </submittedName>
</protein>
<dbReference type="InterPro" id="IPR000477">
    <property type="entry name" value="RT_dom"/>
</dbReference>
<feature type="domain" description="Reverse transcriptase" evidence="7">
    <location>
        <begin position="182"/>
        <end position="360"/>
    </location>
</feature>
<gene>
    <name evidence="8" type="ORF">ANCCEY_13878</name>
</gene>
<sequence length="406" mass="45900">MVNIIEPPIMLVMRINDVPVQCELDTGAAISIMDEKTWKLVGRPPVKPANLEAMAYNNSSIRFRGKCRVKVEFNGTSLMREIFLLPQASHPLCGRDLIKAMHIDCGPYVGVNQLGNSKIKAKLDQILQENKELFSAGLGKCTSTKAVLKFREDKPHPKFFRARPVPIALRPKVEAKLEELVRNGTLVRVDHSEWGTPLVVVPKPGGKIRLCGDYKVTINPQLDINQYPLSKPDDLFHMLNGGTKFSKMDLSDAYMQVELEEESRKYTTINTHKGLFEYTRVPFGVAPAPAIFQSTMEKTLAGIEGVIIYLDDITVTAPDDETHLKRLASVFERLAKAGFRSKKQKCEFFKERIEFLGHVIDAQGIRPSPEKVKAMVNMPEPKNIKKWSHFWAWCSIMGNLSQTWQH</sequence>
<dbReference type="Pfam" id="PF00078">
    <property type="entry name" value="RVT_1"/>
    <property type="match status" value="1"/>
</dbReference>
<evidence type="ECO:0000313" key="8">
    <source>
        <dbReference type="EMBL" id="EPB67030.1"/>
    </source>
</evidence>
<dbReference type="InterPro" id="IPR043502">
    <property type="entry name" value="DNA/RNA_pol_sf"/>
</dbReference>
<keyword evidence="2" id="KW-0548">Nucleotidyltransferase</keyword>
<dbReference type="CDD" id="cd01647">
    <property type="entry name" value="RT_LTR"/>
    <property type="match status" value="1"/>
</dbReference>
<keyword evidence="8" id="KW-0695">RNA-directed DNA polymerase</keyword>
<dbReference type="Proteomes" id="UP000054495">
    <property type="component" value="Unassembled WGS sequence"/>
</dbReference>
<dbReference type="Gene3D" id="3.10.10.10">
    <property type="entry name" value="HIV Type 1 Reverse Transcriptase, subunit A, domain 1"/>
    <property type="match status" value="1"/>
</dbReference>
<dbReference type="SUPFAM" id="SSF56672">
    <property type="entry name" value="DNA/RNA polymerases"/>
    <property type="match status" value="1"/>
</dbReference>
<keyword evidence="4" id="KW-0255">Endonuclease</keyword>
<evidence type="ECO:0000256" key="4">
    <source>
        <dbReference type="ARBA" id="ARBA00022759"/>
    </source>
</evidence>
<feature type="domain" description="Peptidase A2" evidence="6">
    <location>
        <begin position="20"/>
        <end position="97"/>
    </location>
</feature>
<dbReference type="GO" id="GO:0004519">
    <property type="term" value="F:endonuclease activity"/>
    <property type="evidence" value="ECO:0007669"/>
    <property type="project" value="UniProtKB-KW"/>
</dbReference>
<dbReference type="AlphaFoldDB" id="A0A0D6L623"/>
<evidence type="ECO:0000256" key="3">
    <source>
        <dbReference type="ARBA" id="ARBA00022722"/>
    </source>
</evidence>
<evidence type="ECO:0000256" key="1">
    <source>
        <dbReference type="ARBA" id="ARBA00022679"/>
    </source>
</evidence>